<gene>
    <name evidence="1" type="ORF">NPIL_535591</name>
</gene>
<comment type="caution">
    <text evidence="1">The sequence shown here is derived from an EMBL/GenBank/DDBJ whole genome shotgun (WGS) entry which is preliminary data.</text>
</comment>
<sequence length="132" mass="14596">MSSLPECVIHIAIWIYLHVDVVPGADHEFAVLLVDEKEGRSPDEISEALEAHHLGPHGRVVHQTLVMPPLAESGMDLKSLRASTSPVDSNNTTRTKSILKGKILRFERYIKTVNEEPDLVELIVKLNSAVAL</sequence>
<organism evidence="1 2">
    <name type="scientific">Nephila pilipes</name>
    <name type="common">Giant wood spider</name>
    <name type="synonym">Nephila maculata</name>
    <dbReference type="NCBI Taxonomy" id="299642"/>
    <lineage>
        <taxon>Eukaryota</taxon>
        <taxon>Metazoa</taxon>
        <taxon>Ecdysozoa</taxon>
        <taxon>Arthropoda</taxon>
        <taxon>Chelicerata</taxon>
        <taxon>Arachnida</taxon>
        <taxon>Araneae</taxon>
        <taxon>Araneomorphae</taxon>
        <taxon>Entelegynae</taxon>
        <taxon>Araneoidea</taxon>
        <taxon>Nephilidae</taxon>
        <taxon>Nephila</taxon>
    </lineage>
</organism>
<accession>A0A8X6MQR3</accession>
<dbReference type="AlphaFoldDB" id="A0A8X6MQR3"/>
<evidence type="ECO:0000313" key="2">
    <source>
        <dbReference type="Proteomes" id="UP000887013"/>
    </source>
</evidence>
<protein>
    <submittedName>
        <fullName evidence="1">Uncharacterized protein</fullName>
    </submittedName>
</protein>
<dbReference type="EMBL" id="BMAW01049854">
    <property type="protein sequence ID" value="GFS72783.1"/>
    <property type="molecule type" value="Genomic_DNA"/>
</dbReference>
<proteinExistence type="predicted"/>
<reference evidence="1" key="1">
    <citation type="submission" date="2020-08" db="EMBL/GenBank/DDBJ databases">
        <title>Multicomponent nature underlies the extraordinary mechanical properties of spider dragline silk.</title>
        <authorList>
            <person name="Kono N."/>
            <person name="Nakamura H."/>
            <person name="Mori M."/>
            <person name="Yoshida Y."/>
            <person name="Ohtoshi R."/>
            <person name="Malay A.D."/>
            <person name="Moran D.A.P."/>
            <person name="Tomita M."/>
            <person name="Numata K."/>
            <person name="Arakawa K."/>
        </authorList>
    </citation>
    <scope>NUCLEOTIDE SEQUENCE</scope>
</reference>
<evidence type="ECO:0000313" key="1">
    <source>
        <dbReference type="EMBL" id="GFS72783.1"/>
    </source>
</evidence>
<keyword evidence="2" id="KW-1185">Reference proteome</keyword>
<dbReference type="Proteomes" id="UP000887013">
    <property type="component" value="Unassembled WGS sequence"/>
</dbReference>
<name>A0A8X6MQR3_NEPPI</name>